<evidence type="ECO:0000256" key="4">
    <source>
        <dbReference type="ARBA" id="ARBA00049653"/>
    </source>
</evidence>
<dbReference type="NCBIfam" id="NF006704">
    <property type="entry name" value="PRK09250.1-1"/>
    <property type="match status" value="1"/>
</dbReference>
<keyword evidence="2 5" id="KW-0456">Lyase</keyword>
<sequence length="300" mass="32475">MKLSNQVKSILHFYDSENPGVKTNIARMLLHGKLGNSGKLIILPVDQGFEHGPTKSFGPNPDAYDPHYHFKLAIECGFSAYASSIGMLECGASTYAGSIPLILKLNNSSTFLPKDSHPTQVITASIQDALRLGCVAIGLTIYPGSHHFLSMICKAKNLIREAKSNGLAVVIWSYPRGGDISKAGETAIDVVAYGAHIAASLGANIIKVKLPTSHIEKDNINYDISSLSQRIAYIKQSCFNGKRIVLFSGGEAKSDDDLYKECQAIKLGQGDGSIIGRNSFQRKKEDAVLMVNKIVKIYSS</sequence>
<gene>
    <name evidence="6" type="ORF">LUA81_02285</name>
    <name evidence="5" type="ORF">LUA82_02305</name>
</gene>
<dbReference type="Pfam" id="PF01791">
    <property type="entry name" value="DeoC"/>
    <property type="match status" value="1"/>
</dbReference>
<protein>
    <recommendedName>
        <fullName evidence="1">fructose-bisphosphate aldolase</fullName>
        <ecNumber evidence="1">4.1.2.13</ecNumber>
    </recommendedName>
</protein>
<reference evidence="5" key="1">
    <citation type="journal article" date="2022" name="Microorganisms">
        <title>Assembly and Comparison of Ca. Neoehrlichia mikurensis Genomes.</title>
        <authorList>
            <person name="Azagi T."/>
            <person name="Dirks R.P."/>
            <person name="Yebra-Pimentel E.S."/>
            <person name="Schaap P.J."/>
            <person name="Koehorst J.J."/>
            <person name="Esser H.J."/>
            <person name="Sprong H."/>
        </authorList>
    </citation>
    <scope>NUCLEOTIDE SEQUENCE</scope>
    <source>
        <strain evidence="6">18-2804</strain>
        <strain evidence="5">18-2837</strain>
    </source>
</reference>
<dbReference type="InterPro" id="IPR002915">
    <property type="entry name" value="DeoC/FbaB/LacD_aldolase"/>
</dbReference>
<keyword evidence="3" id="KW-0704">Schiff base</keyword>
<evidence type="ECO:0000313" key="7">
    <source>
        <dbReference type="Proteomes" id="UP001059822"/>
    </source>
</evidence>
<dbReference type="Proteomes" id="UP001059822">
    <property type="component" value="Chromosome"/>
</dbReference>
<proteinExistence type="inferred from homology"/>
<dbReference type="GO" id="GO:0004332">
    <property type="term" value="F:fructose-bisphosphate aldolase activity"/>
    <property type="evidence" value="ECO:0007669"/>
    <property type="project" value="UniProtKB-EC"/>
</dbReference>
<evidence type="ECO:0000256" key="2">
    <source>
        <dbReference type="ARBA" id="ARBA00023239"/>
    </source>
</evidence>
<dbReference type="EMBL" id="CP089286">
    <property type="protein sequence ID" value="UTO55871.1"/>
    <property type="molecule type" value="Genomic_DNA"/>
</dbReference>
<dbReference type="PANTHER" id="PTHR47916">
    <property type="entry name" value="FRUCTOSE-BISPHOSPHATE ALDOLASE CLASS 1"/>
    <property type="match status" value="1"/>
</dbReference>
<name>A0A9Q9BW36_9RICK</name>
<evidence type="ECO:0000256" key="3">
    <source>
        <dbReference type="ARBA" id="ARBA00023270"/>
    </source>
</evidence>
<evidence type="ECO:0000313" key="8">
    <source>
        <dbReference type="Proteomes" id="UP001059985"/>
    </source>
</evidence>
<keyword evidence="8" id="KW-1185">Reference proteome</keyword>
<evidence type="ECO:0000256" key="1">
    <source>
        <dbReference type="ARBA" id="ARBA00013068"/>
    </source>
</evidence>
<comment type="similarity">
    <text evidence="4">Belongs to the DeoC/FbaB aldolase family. FbaB subfamily.</text>
</comment>
<dbReference type="PIRSF" id="PIRSF038992">
    <property type="entry name" value="Aldolase_Ia"/>
    <property type="match status" value="1"/>
</dbReference>
<dbReference type="EMBL" id="CP089285">
    <property type="protein sequence ID" value="UTO56787.1"/>
    <property type="molecule type" value="Genomic_DNA"/>
</dbReference>
<dbReference type="GO" id="GO:0006096">
    <property type="term" value="P:glycolytic process"/>
    <property type="evidence" value="ECO:0007669"/>
    <property type="project" value="UniProtKB-KW"/>
</dbReference>
<dbReference type="Proteomes" id="UP001059985">
    <property type="component" value="Chromosome"/>
</dbReference>
<dbReference type="PANTHER" id="PTHR47916:SF4">
    <property type="entry name" value="FRUCTOSE-BISPHOSPHATE ALDOLASE CLASS 1"/>
    <property type="match status" value="1"/>
</dbReference>
<dbReference type="InterPro" id="IPR050456">
    <property type="entry name" value="DeoC/FbaB_aldolase"/>
</dbReference>
<dbReference type="InterPro" id="IPR041720">
    <property type="entry name" value="FbaB-like"/>
</dbReference>
<dbReference type="CDD" id="cd00958">
    <property type="entry name" value="DhnA"/>
    <property type="match status" value="1"/>
</dbReference>
<organism evidence="5 7">
    <name type="scientific">Neoehrlichia mikurensis</name>
    <dbReference type="NCBI Taxonomy" id="89586"/>
    <lineage>
        <taxon>Bacteria</taxon>
        <taxon>Pseudomonadati</taxon>
        <taxon>Pseudomonadota</taxon>
        <taxon>Alphaproteobacteria</taxon>
        <taxon>Rickettsiales</taxon>
        <taxon>Anaplasmataceae</taxon>
        <taxon>Candidatus Neoehrlichia</taxon>
    </lineage>
</organism>
<accession>A0A9Q9BW36</accession>
<dbReference type="SMART" id="SM01133">
    <property type="entry name" value="DeoC"/>
    <property type="match status" value="1"/>
</dbReference>
<evidence type="ECO:0000313" key="6">
    <source>
        <dbReference type="EMBL" id="UTO56787.1"/>
    </source>
</evidence>
<dbReference type="AlphaFoldDB" id="A0A9Q9BW36"/>
<dbReference type="RefSeq" id="WP_218194382.1">
    <property type="nucleotide sequence ID" value="NZ_CP054597.1"/>
</dbReference>
<evidence type="ECO:0000313" key="5">
    <source>
        <dbReference type="EMBL" id="UTO55871.1"/>
    </source>
</evidence>
<dbReference type="EC" id="4.1.2.13" evidence="1"/>